<evidence type="ECO:0000259" key="11">
    <source>
        <dbReference type="Pfam" id="PF00712"/>
    </source>
</evidence>
<dbReference type="OrthoDB" id="8421503at2"/>
<comment type="subcellular location">
    <subcellularLocation>
        <location evidence="1 10">Cytoplasm</location>
    </subcellularLocation>
</comment>
<dbReference type="InterPro" id="IPR022634">
    <property type="entry name" value="DNA_polIII_beta_N"/>
</dbReference>
<dbReference type="SUPFAM" id="SSF55979">
    <property type="entry name" value="DNA clamp"/>
    <property type="match status" value="3"/>
</dbReference>
<dbReference type="Pfam" id="PF02767">
    <property type="entry name" value="DNA_pol3_beta_2"/>
    <property type="match status" value="1"/>
</dbReference>
<evidence type="ECO:0000256" key="10">
    <source>
        <dbReference type="PIRNR" id="PIRNR000804"/>
    </source>
</evidence>
<evidence type="ECO:0000259" key="12">
    <source>
        <dbReference type="Pfam" id="PF02767"/>
    </source>
</evidence>
<comment type="similarity">
    <text evidence="2 10">Belongs to the beta sliding clamp family.</text>
</comment>
<keyword evidence="6 10" id="KW-0548">Nucleotidyltransferase</keyword>
<keyword evidence="5 10" id="KW-0808">Transferase</keyword>
<evidence type="ECO:0000256" key="8">
    <source>
        <dbReference type="ARBA" id="ARBA00022932"/>
    </source>
</evidence>
<keyword evidence="7 10" id="KW-0235">DNA replication</keyword>
<dbReference type="Pfam" id="PF00712">
    <property type="entry name" value="DNA_pol3_beta"/>
    <property type="match status" value="1"/>
</dbReference>
<comment type="subunit">
    <text evidence="10">Forms a ring-shaped head-to-tail homodimer around DNA.</text>
</comment>
<dbReference type="InterPro" id="IPR022635">
    <property type="entry name" value="DNA_polIII_beta_C"/>
</dbReference>
<evidence type="ECO:0000256" key="9">
    <source>
        <dbReference type="ARBA" id="ARBA00023125"/>
    </source>
</evidence>
<evidence type="ECO:0000259" key="13">
    <source>
        <dbReference type="Pfam" id="PF02768"/>
    </source>
</evidence>
<dbReference type="InterPro" id="IPR001001">
    <property type="entry name" value="DNA_polIII_beta"/>
</dbReference>
<evidence type="ECO:0000256" key="5">
    <source>
        <dbReference type="ARBA" id="ARBA00022679"/>
    </source>
</evidence>
<evidence type="ECO:0000313" key="15">
    <source>
        <dbReference type="Proteomes" id="UP000245728"/>
    </source>
</evidence>
<dbReference type="GO" id="GO:0003887">
    <property type="term" value="F:DNA-directed DNA polymerase activity"/>
    <property type="evidence" value="ECO:0007669"/>
    <property type="project" value="UniProtKB-UniRule"/>
</dbReference>
<dbReference type="Gene3D" id="3.70.10.10">
    <property type="match status" value="1"/>
</dbReference>
<evidence type="ECO:0000256" key="7">
    <source>
        <dbReference type="ARBA" id="ARBA00022705"/>
    </source>
</evidence>
<name>A0A2S2DYS1_9ALTE</name>
<feature type="domain" description="DNA polymerase III beta sliding clamp C-terminal" evidence="13">
    <location>
        <begin position="246"/>
        <end position="366"/>
    </location>
</feature>
<evidence type="ECO:0000256" key="6">
    <source>
        <dbReference type="ARBA" id="ARBA00022695"/>
    </source>
</evidence>
<feature type="domain" description="DNA polymerase III beta sliding clamp central" evidence="12">
    <location>
        <begin position="130"/>
        <end position="244"/>
    </location>
</feature>
<dbReference type="RefSeq" id="WP_109338224.1">
    <property type="nucleotide sequence ID" value="NZ_CP029347.1"/>
</dbReference>
<reference evidence="14 15" key="1">
    <citation type="submission" date="2018-05" db="EMBL/GenBank/DDBJ databases">
        <title>Salinimonas sp. HMF8227 Genome sequencing and assembly.</title>
        <authorList>
            <person name="Kang H."/>
            <person name="Kang J."/>
            <person name="Cha I."/>
            <person name="Kim H."/>
            <person name="Joh K."/>
        </authorList>
    </citation>
    <scope>NUCLEOTIDE SEQUENCE [LARGE SCALE GENOMIC DNA]</scope>
    <source>
        <strain evidence="14 15">HMF8227</strain>
    </source>
</reference>
<dbReference type="GO" id="GO:0005737">
    <property type="term" value="C:cytoplasm"/>
    <property type="evidence" value="ECO:0007669"/>
    <property type="project" value="UniProtKB-SubCell"/>
</dbReference>
<evidence type="ECO:0000256" key="4">
    <source>
        <dbReference type="ARBA" id="ARBA00022490"/>
    </source>
</evidence>
<dbReference type="PANTHER" id="PTHR30478:SF0">
    <property type="entry name" value="BETA SLIDING CLAMP"/>
    <property type="match status" value="1"/>
</dbReference>
<evidence type="ECO:0000256" key="1">
    <source>
        <dbReference type="ARBA" id="ARBA00004496"/>
    </source>
</evidence>
<keyword evidence="4 10" id="KW-0963">Cytoplasm</keyword>
<dbReference type="EMBL" id="CP029347">
    <property type="protein sequence ID" value="AWL10516.1"/>
    <property type="molecule type" value="Genomic_DNA"/>
</dbReference>
<dbReference type="GO" id="GO:0009360">
    <property type="term" value="C:DNA polymerase III complex"/>
    <property type="evidence" value="ECO:0007669"/>
    <property type="project" value="InterPro"/>
</dbReference>
<accession>A0A2S2DYS1</accession>
<organism evidence="14 15">
    <name type="scientific">Saliniradius amylolyticus</name>
    <dbReference type="NCBI Taxonomy" id="2183582"/>
    <lineage>
        <taxon>Bacteria</taxon>
        <taxon>Pseudomonadati</taxon>
        <taxon>Pseudomonadota</taxon>
        <taxon>Gammaproteobacteria</taxon>
        <taxon>Alteromonadales</taxon>
        <taxon>Alteromonadaceae</taxon>
        <taxon>Saliniradius</taxon>
    </lineage>
</organism>
<evidence type="ECO:0000313" key="14">
    <source>
        <dbReference type="EMBL" id="AWL10516.1"/>
    </source>
</evidence>
<proteinExistence type="inferred from homology"/>
<feature type="domain" description="DNA polymerase III beta sliding clamp N-terminal" evidence="11">
    <location>
        <begin position="1"/>
        <end position="119"/>
    </location>
</feature>
<evidence type="ECO:0000256" key="3">
    <source>
        <dbReference type="ARBA" id="ARBA00021035"/>
    </source>
</evidence>
<evidence type="ECO:0000256" key="2">
    <source>
        <dbReference type="ARBA" id="ARBA00010752"/>
    </source>
</evidence>
<keyword evidence="8 10" id="KW-0239">DNA-directed DNA polymerase</keyword>
<keyword evidence="9" id="KW-0238">DNA-binding</keyword>
<sequence length="367" mass="41036">MKFTISRENFLQPLQLVAGAVERRHTLPILSNVLIKVSEGKLWLTGTDLEVELISNVSLTGDFEEGEITVPAKKLLDICKGFTGNSDIQFTIDGSKAILKCGRSKYSLSTLSASDYPNLEDWQGEVEFEITQSDMKKLIDTTHFSMAQQDVRYYLNGMSFETEDNVIRSVATDGHRLAMCRLNYEQGGLPERQVIVPRKGVLEISRLIENEDKPLKIQIGANHIRIFSNEFIFTSKLVDGRFPDYRRVLPKDGDKLVEATNESLKQAFTRAAILSNEKFRGVRLNLASGELKITANNPEQEEAEELVDVDYQGDELEIGFNVAYLIDVLNALVSDTVKISLSDSNSSALIEDGADDAALYVVMPMRL</sequence>
<dbReference type="AlphaFoldDB" id="A0A2S2DYS1"/>
<dbReference type="GO" id="GO:0006271">
    <property type="term" value="P:DNA strand elongation involved in DNA replication"/>
    <property type="evidence" value="ECO:0007669"/>
    <property type="project" value="TreeGrafter"/>
</dbReference>
<dbReference type="CDD" id="cd00140">
    <property type="entry name" value="beta_clamp"/>
    <property type="match status" value="1"/>
</dbReference>
<dbReference type="Gene3D" id="3.10.150.10">
    <property type="entry name" value="DNA Polymerase III, subunit A, domain 2"/>
    <property type="match status" value="1"/>
</dbReference>
<dbReference type="GO" id="GO:0003677">
    <property type="term" value="F:DNA binding"/>
    <property type="evidence" value="ECO:0007669"/>
    <property type="project" value="UniProtKB-UniRule"/>
</dbReference>
<dbReference type="InterPro" id="IPR046938">
    <property type="entry name" value="DNA_clamp_sf"/>
</dbReference>
<dbReference type="FunFam" id="3.10.150.10:FF:000001">
    <property type="entry name" value="Beta sliding clamp"/>
    <property type="match status" value="1"/>
</dbReference>
<keyword evidence="15" id="KW-1185">Reference proteome</keyword>
<dbReference type="GO" id="GO:0008408">
    <property type="term" value="F:3'-5' exonuclease activity"/>
    <property type="evidence" value="ECO:0007669"/>
    <property type="project" value="InterPro"/>
</dbReference>
<dbReference type="KEGG" id="salh:HMF8227_00002"/>
<comment type="function">
    <text evidence="10">Confers DNA tethering and processivity to DNA polymerases and other proteins. Acts as a clamp, forming a ring around DNA (a reaction catalyzed by the clamp-loading complex) which diffuses in an ATP-independent manner freely and bidirectionally along dsDNA. Initially characterized for its ability to contact the catalytic subunit of DNA polymerase III (Pol III), a complex, multichain enzyme responsible for most of the replicative synthesis in bacteria; Pol III exhibits 3'-5' exonuclease proofreading activity. The beta chain is required for initiation of replication as well as for processivity of DNA replication.</text>
</comment>
<dbReference type="Proteomes" id="UP000245728">
    <property type="component" value="Chromosome"/>
</dbReference>
<dbReference type="Pfam" id="PF02768">
    <property type="entry name" value="DNA_pol3_beta_3"/>
    <property type="match status" value="1"/>
</dbReference>
<gene>
    <name evidence="14" type="primary">dnaN</name>
    <name evidence="14" type="ORF">HMF8227_00002</name>
</gene>
<dbReference type="PANTHER" id="PTHR30478">
    <property type="entry name" value="DNA POLYMERASE III SUBUNIT BETA"/>
    <property type="match status" value="1"/>
</dbReference>
<dbReference type="InterPro" id="IPR022637">
    <property type="entry name" value="DNA_polIII_beta_cen"/>
</dbReference>
<dbReference type="PIRSF" id="PIRSF000804">
    <property type="entry name" value="DNA_pol_III_b"/>
    <property type="match status" value="1"/>
</dbReference>
<dbReference type="GO" id="GO:0042802">
    <property type="term" value="F:identical protein binding"/>
    <property type="evidence" value="ECO:0007669"/>
    <property type="project" value="UniProtKB-ARBA"/>
</dbReference>
<dbReference type="NCBIfam" id="TIGR00663">
    <property type="entry name" value="dnan"/>
    <property type="match status" value="1"/>
</dbReference>
<dbReference type="SMART" id="SM00480">
    <property type="entry name" value="POL3Bc"/>
    <property type="match status" value="1"/>
</dbReference>
<protein>
    <recommendedName>
        <fullName evidence="3 10">Beta sliding clamp</fullName>
    </recommendedName>
</protein>